<dbReference type="Proteomes" id="UP000078543">
    <property type="component" value="Unassembled WGS sequence"/>
</dbReference>
<evidence type="ECO:0000256" key="1">
    <source>
        <dbReference type="ARBA" id="ARBA00006484"/>
    </source>
</evidence>
<dbReference type="CDD" id="cd05233">
    <property type="entry name" value="SDR_c"/>
    <property type="match status" value="1"/>
</dbReference>
<dbReference type="RefSeq" id="WP_068501286.1">
    <property type="nucleotide sequence ID" value="NZ_LWQU01000145.1"/>
</dbReference>
<dbReference type="EMBL" id="LWQU01000145">
    <property type="protein sequence ID" value="OAN49620.1"/>
    <property type="molecule type" value="Genomic_DNA"/>
</dbReference>
<comment type="similarity">
    <text evidence="1">Belongs to the short-chain dehydrogenases/reductases (SDR) family.</text>
</comment>
<dbReference type="GO" id="GO:0016020">
    <property type="term" value="C:membrane"/>
    <property type="evidence" value="ECO:0007669"/>
    <property type="project" value="TreeGrafter"/>
</dbReference>
<dbReference type="PROSITE" id="PS00061">
    <property type="entry name" value="ADH_SHORT"/>
    <property type="match status" value="1"/>
</dbReference>
<dbReference type="PANTHER" id="PTHR44196:SF4">
    <property type="entry name" value="SHORT CHAIN DEHYDROGENASE"/>
    <property type="match status" value="1"/>
</dbReference>
<proteinExistence type="inferred from homology"/>
<accession>A0A178MLN9</accession>
<dbReference type="PRINTS" id="PR00081">
    <property type="entry name" value="GDHRDH"/>
</dbReference>
<dbReference type="PANTHER" id="PTHR44196">
    <property type="entry name" value="DEHYDROGENASE/REDUCTASE SDR FAMILY MEMBER 7B"/>
    <property type="match status" value="1"/>
</dbReference>
<dbReference type="STRING" id="1437059.A6A05_13220"/>
<evidence type="ECO:0000313" key="3">
    <source>
        <dbReference type="EMBL" id="OAN49620.1"/>
    </source>
</evidence>
<dbReference type="InterPro" id="IPR002347">
    <property type="entry name" value="SDR_fam"/>
</dbReference>
<dbReference type="AlphaFoldDB" id="A0A178MLN9"/>
<sequence>MSGRLAGRVAVVTGASRGIGRAVAKRFAAEGAEVVCIARTQGALEELDDEIADAGGKAVLCPLDLRQFDSIDQVGAALFQRFGRVDVLAGIAGDIGGGLGPVGHQKPKHFQEAFDVNVTANYRLIRAFDPLLRMAPAGRALFVTSGAAHAGLPYWGCYGATKAALEQLVLSWAAEVANITALKVNLIDPGAVATRMRAIAFPGEDQATLRQPDQITDTFVEAAETACARHGEVIKI</sequence>
<protein>
    <submittedName>
        <fullName evidence="3">Oxidoreductase</fullName>
    </submittedName>
</protein>
<keyword evidence="4" id="KW-1185">Reference proteome</keyword>
<evidence type="ECO:0000313" key="4">
    <source>
        <dbReference type="Proteomes" id="UP000078543"/>
    </source>
</evidence>
<organism evidence="3 4">
    <name type="scientific">Magnetospirillum moscoviense</name>
    <dbReference type="NCBI Taxonomy" id="1437059"/>
    <lineage>
        <taxon>Bacteria</taxon>
        <taxon>Pseudomonadati</taxon>
        <taxon>Pseudomonadota</taxon>
        <taxon>Alphaproteobacteria</taxon>
        <taxon>Rhodospirillales</taxon>
        <taxon>Rhodospirillaceae</taxon>
        <taxon>Magnetospirillum</taxon>
    </lineage>
</organism>
<dbReference type="OrthoDB" id="9790785at2"/>
<gene>
    <name evidence="3" type="ORF">A6A05_13220</name>
</gene>
<comment type="caution">
    <text evidence="3">The sequence shown here is derived from an EMBL/GenBank/DDBJ whole genome shotgun (WGS) entry which is preliminary data.</text>
</comment>
<dbReference type="Pfam" id="PF00106">
    <property type="entry name" value="adh_short"/>
    <property type="match status" value="1"/>
</dbReference>
<dbReference type="Gene3D" id="3.40.50.720">
    <property type="entry name" value="NAD(P)-binding Rossmann-like Domain"/>
    <property type="match status" value="1"/>
</dbReference>
<name>A0A178MLN9_9PROT</name>
<reference evidence="3 4" key="1">
    <citation type="submission" date="2016-04" db="EMBL/GenBank/DDBJ databases">
        <title>Draft genome sequence of freshwater magnetotactic bacteria Magnetospirillum marisnigri SP-1 and Magnetospirillum moscoviense BB-1.</title>
        <authorList>
            <person name="Koziaeva V."/>
            <person name="Dziuba M.V."/>
            <person name="Ivanov T.M."/>
            <person name="Kuznetsov B."/>
            <person name="Grouzdev D.S."/>
        </authorList>
    </citation>
    <scope>NUCLEOTIDE SEQUENCE [LARGE SCALE GENOMIC DNA]</scope>
    <source>
        <strain evidence="3 4">BB-1</strain>
    </source>
</reference>
<dbReference type="InterPro" id="IPR036291">
    <property type="entry name" value="NAD(P)-bd_dom_sf"/>
</dbReference>
<evidence type="ECO:0000256" key="2">
    <source>
        <dbReference type="ARBA" id="ARBA00023002"/>
    </source>
</evidence>
<dbReference type="SUPFAM" id="SSF51735">
    <property type="entry name" value="NAD(P)-binding Rossmann-fold domains"/>
    <property type="match status" value="1"/>
</dbReference>
<dbReference type="GO" id="GO:0016491">
    <property type="term" value="F:oxidoreductase activity"/>
    <property type="evidence" value="ECO:0007669"/>
    <property type="project" value="UniProtKB-KW"/>
</dbReference>
<dbReference type="InterPro" id="IPR020904">
    <property type="entry name" value="Sc_DH/Rdtase_CS"/>
</dbReference>
<keyword evidence="2" id="KW-0560">Oxidoreductase</keyword>